<evidence type="ECO:0000313" key="1">
    <source>
        <dbReference type="EMBL" id="CUG88211.1"/>
    </source>
</evidence>
<accession>A0A0S4JDG8</accession>
<proteinExistence type="predicted"/>
<dbReference type="AlphaFoldDB" id="A0A0S4JDG8"/>
<dbReference type="EMBL" id="CYKH01001624">
    <property type="protein sequence ID" value="CUG88211.1"/>
    <property type="molecule type" value="Genomic_DNA"/>
</dbReference>
<dbReference type="VEuPathDB" id="TriTrypDB:BSAL_14200"/>
<protein>
    <submittedName>
        <fullName evidence="1">Bodo-specific multi-copy gene family, putative</fullName>
    </submittedName>
</protein>
<organism evidence="1 2">
    <name type="scientific">Bodo saltans</name>
    <name type="common">Flagellated protozoan</name>
    <dbReference type="NCBI Taxonomy" id="75058"/>
    <lineage>
        <taxon>Eukaryota</taxon>
        <taxon>Discoba</taxon>
        <taxon>Euglenozoa</taxon>
        <taxon>Kinetoplastea</taxon>
        <taxon>Metakinetoplastina</taxon>
        <taxon>Eubodonida</taxon>
        <taxon>Bodonidae</taxon>
        <taxon>Bodo</taxon>
    </lineage>
</organism>
<dbReference type="Proteomes" id="UP000051952">
    <property type="component" value="Unassembled WGS sequence"/>
</dbReference>
<reference evidence="2" key="1">
    <citation type="submission" date="2015-09" db="EMBL/GenBank/DDBJ databases">
        <authorList>
            <consortium name="Pathogen Informatics"/>
        </authorList>
    </citation>
    <scope>NUCLEOTIDE SEQUENCE [LARGE SCALE GENOMIC DNA]</scope>
    <source>
        <strain evidence="2">Lake Konstanz</strain>
    </source>
</reference>
<gene>
    <name evidence="1" type="ORF">BSAL_14200</name>
</gene>
<evidence type="ECO:0000313" key="2">
    <source>
        <dbReference type="Proteomes" id="UP000051952"/>
    </source>
</evidence>
<keyword evidence="2" id="KW-1185">Reference proteome</keyword>
<sequence>MRRVVWPLMSGIVSRAGGKVRQTSTHQSPDVANSDTQLKYYDPNTWPKGWTAEDIKKILYGNISTSVTDQNYETFANLLKFGDIRTLTSLLRAYCHVPEVDANLYLEKHLETDASPAMRLQERDRQIMELDNVLTVPRGTARRVVVFSNSIRGSGKTEFLKSFVLTRRLEALKCGRLIVRCCRKAQDTRNPDRAWMTRVLEDSATNSTSTTLNATDEGLCDLIRTHVESVTGSPQDASNYSNSASAYGSWIRETKTHFKMQDNHDVDPLIILDNCELLAQHHHKSFVNKPAGRPFSLLEALSLAVPAPYGIFVIGSFGTMRLLPFHSVTRALGSVFDIGPLAPLSNAGYAKALTESWNKEVDVNLHEPLFHLTEGMPRLLRLALSQEPQGVSFARGSANAFSRCFEGYKTAVKRSYGNAHEQSLAHAYSCLLASSTKATVQGDEVIHINPLWREPALKSWTYNDAIFHSIGLHNEQSKRFIVPPIALVDEMVPQPTTPILPSQLHPFLDANFIERGGARDKNMFEKAFLYAVFARYLLVFWRTMNPWVPLNEVFDGAINPEQVKLIDCFEVNLSDGVHEAPSKGQKNQKKTVTYVDGVKSLESSIWCRKVARRSAEFAVPLHFRNLRSRNIKKHPKRALVLQINGWSKAPENEVVEVDASAMSSVTWLW</sequence>
<name>A0A0S4JDG8_BODSA</name>